<dbReference type="InterPro" id="IPR029056">
    <property type="entry name" value="Ribokinase-like"/>
</dbReference>
<proteinExistence type="predicted"/>
<comment type="caution">
    <text evidence="4">The sequence shown here is derived from an EMBL/GenBank/DDBJ whole genome shotgun (WGS) entry which is preliminary data.</text>
</comment>
<dbReference type="Gene3D" id="3.40.1190.20">
    <property type="match status" value="1"/>
</dbReference>
<evidence type="ECO:0000259" key="3">
    <source>
        <dbReference type="Pfam" id="PF00294"/>
    </source>
</evidence>
<dbReference type="Pfam" id="PF00294">
    <property type="entry name" value="PfkB"/>
    <property type="match status" value="1"/>
</dbReference>
<reference evidence="4 5" key="1">
    <citation type="submission" date="2009-01" db="EMBL/GenBank/DDBJ databases">
        <authorList>
            <person name="Fulton L."/>
            <person name="Clifton S."/>
            <person name="Chinwalla A.T."/>
            <person name="Mitreva M."/>
            <person name="Sodergren E."/>
            <person name="Weinstock G."/>
            <person name="Clifton S."/>
            <person name="Dooling D.J."/>
            <person name="Fulton B."/>
            <person name="Minx P."/>
            <person name="Pepin K.H."/>
            <person name="Johnson M."/>
            <person name="Bhonagiri V."/>
            <person name="Nash W.E."/>
            <person name="Mardis E.R."/>
            <person name="Wilson R.K."/>
        </authorList>
    </citation>
    <scope>NUCLEOTIDE SEQUENCE [LARGE SCALE GENOMIC DNA]</scope>
    <source>
        <strain evidence="4 5">ATCC 23834</strain>
    </source>
</reference>
<dbReference type="InterPro" id="IPR011611">
    <property type="entry name" value="PfkB_dom"/>
</dbReference>
<accession>C0DUU8</accession>
<dbReference type="PANTHER" id="PTHR46566:SF2">
    <property type="entry name" value="ATP-DEPENDENT 6-PHOSPHOFRUCTOKINASE ISOZYME 2"/>
    <property type="match status" value="1"/>
</dbReference>
<feature type="domain" description="Carbohydrate kinase PfkB" evidence="3">
    <location>
        <begin position="2"/>
        <end position="117"/>
    </location>
</feature>
<dbReference type="PANTHER" id="PTHR46566">
    <property type="entry name" value="1-PHOSPHOFRUCTOKINASE-RELATED"/>
    <property type="match status" value="1"/>
</dbReference>
<evidence type="ECO:0000313" key="4">
    <source>
        <dbReference type="EMBL" id="EEG24495.1"/>
    </source>
</evidence>
<dbReference type="eggNOG" id="COG0524">
    <property type="taxonomic scope" value="Bacteria"/>
</dbReference>
<evidence type="ECO:0000256" key="2">
    <source>
        <dbReference type="ARBA" id="ARBA00022777"/>
    </source>
</evidence>
<dbReference type="InterPro" id="IPR002173">
    <property type="entry name" value="Carboh/pur_kinase_PfkB_CS"/>
</dbReference>
<dbReference type="EMBL" id="ACEA01000017">
    <property type="protein sequence ID" value="EEG24495.1"/>
    <property type="molecule type" value="Genomic_DNA"/>
</dbReference>
<keyword evidence="1" id="KW-0808">Transferase</keyword>
<evidence type="ECO:0000313" key="5">
    <source>
        <dbReference type="Proteomes" id="UP000005837"/>
    </source>
</evidence>
<organism evidence="4 5">
    <name type="scientific">Eikenella corrodens ATCC 23834</name>
    <dbReference type="NCBI Taxonomy" id="546274"/>
    <lineage>
        <taxon>Bacteria</taxon>
        <taxon>Pseudomonadati</taxon>
        <taxon>Pseudomonadota</taxon>
        <taxon>Betaproteobacteria</taxon>
        <taxon>Neisseriales</taxon>
        <taxon>Neisseriaceae</taxon>
        <taxon>Eikenella</taxon>
    </lineage>
</organism>
<dbReference type="SUPFAM" id="SSF53613">
    <property type="entry name" value="Ribokinase-like"/>
    <property type="match status" value="1"/>
</dbReference>
<keyword evidence="2" id="KW-0418">Kinase</keyword>
<dbReference type="AlphaFoldDB" id="C0DUU8"/>
<dbReference type="PROSITE" id="PS00584">
    <property type="entry name" value="PFKB_KINASES_2"/>
    <property type="match status" value="1"/>
</dbReference>
<gene>
    <name evidence="4" type="ORF">EIKCOROL_01134</name>
</gene>
<name>C0DUU8_EIKCO</name>
<dbReference type="HOGENOM" id="CLU_1924259_0_0_4"/>
<sequence>MRHADLIKLNDEELYELSAAFGSPYHSLEQNLRYLAGHTDTAHICITLGQHGAVYFRHGKILAHHGFRVSMADSVGAGDSFLAGFLFQMLSGASPEDTLAFACAIGALNVTRHGAVPDISLAEIQALMHPE</sequence>
<evidence type="ECO:0000256" key="1">
    <source>
        <dbReference type="ARBA" id="ARBA00022679"/>
    </source>
</evidence>
<protein>
    <recommendedName>
        <fullName evidence="3">Carbohydrate kinase PfkB domain-containing protein</fullName>
    </recommendedName>
</protein>
<dbReference type="GO" id="GO:0016301">
    <property type="term" value="F:kinase activity"/>
    <property type="evidence" value="ECO:0007669"/>
    <property type="project" value="UniProtKB-KW"/>
</dbReference>
<dbReference type="Proteomes" id="UP000005837">
    <property type="component" value="Unassembled WGS sequence"/>
</dbReference>